<reference evidence="2" key="1">
    <citation type="submission" date="2011-06" db="EMBL/GenBank/DDBJ databases">
        <authorList>
            <consortium name="US DOE Joint Genome Institute (JGI-PGF)"/>
            <person name="Lucas S."/>
            <person name="Han J."/>
            <person name="Lapidus A."/>
            <person name="Cheng J.-F."/>
            <person name="Goodwin L."/>
            <person name="Pitluck S."/>
            <person name="Peters L."/>
            <person name="Land M.L."/>
            <person name="Hauser L."/>
            <person name="Vogl K."/>
            <person name="Liu Z."/>
            <person name="Overmann J."/>
            <person name="Frigaard N.-U."/>
            <person name="Bryant D.A."/>
            <person name="Woyke T.J."/>
        </authorList>
    </citation>
    <scope>NUCLEOTIDE SEQUENCE [LARGE SCALE GENOMIC DNA]</scope>
    <source>
        <strain evidence="2">970</strain>
    </source>
</reference>
<dbReference type="HOGENOM" id="CLU_051139_0_0_6"/>
<accession>H8YWH4</accession>
<proteinExistence type="predicted"/>
<protein>
    <submittedName>
        <fullName evidence="1">Type-F conjugative transfer system pilin assembly protein</fullName>
    </submittedName>
</protein>
<evidence type="ECO:0000313" key="1">
    <source>
        <dbReference type="EMBL" id="EIC22800.1"/>
    </source>
</evidence>
<dbReference type="EMBL" id="JH603168">
    <property type="protein sequence ID" value="EIC22800.1"/>
    <property type="molecule type" value="Genomic_DNA"/>
</dbReference>
<organism evidence="1 2">
    <name type="scientific">Thiorhodovibrio frisius</name>
    <dbReference type="NCBI Taxonomy" id="631362"/>
    <lineage>
        <taxon>Bacteria</taxon>
        <taxon>Pseudomonadati</taxon>
        <taxon>Pseudomonadota</taxon>
        <taxon>Gammaproteobacteria</taxon>
        <taxon>Chromatiales</taxon>
        <taxon>Chromatiaceae</taxon>
        <taxon>Thiorhodovibrio</taxon>
    </lineage>
</organism>
<evidence type="ECO:0000313" key="2">
    <source>
        <dbReference type="Proteomes" id="UP000002964"/>
    </source>
</evidence>
<sequence>MRCSEWRPLRMARRVGRLGLLTGGLTVVSQVWATNQEPSSPMDIDAKLQAIQAGANAILSHIDGQPLPAWLQQANERSSVFATDAETIAKRARTIIEEETGFCASGSESAENPPATITFTLFASRSLGDAQLRDIFLFASGQPETRILFRGIGEDESLLDFMATLKPLLQDIDPPPTVLLDPTPFREYDIESVPTLVATGPDGQELARVSGLASTTWLRAALDEDKTGDLGVRGPIREIAERDILELIHQRLARLDFKALGERAVARAFDRLPFEPLPTAGEDRERWIDPTVTAGADVHLPDGTLLVRAGDSVNPLDKVPFTQRLVIFDASDSRQLAFAQSLASDPSDKPTTFLLTGAHRKGGWNALTRVMEQLERRVYLLTPEMRERFSLDRVPAIVEAVGLQFRVQEVAMVGQVEPDIARSEME</sequence>
<gene>
    <name evidence="1" type="ORF">Thi970DRAFT_00435</name>
</gene>
<name>H8YWH4_9GAMM</name>
<reference evidence="1 2" key="2">
    <citation type="submission" date="2011-11" db="EMBL/GenBank/DDBJ databases">
        <authorList>
            <consortium name="US DOE Joint Genome Institute"/>
            <person name="Lucas S."/>
            <person name="Han J."/>
            <person name="Lapidus A."/>
            <person name="Cheng J.-F."/>
            <person name="Goodwin L."/>
            <person name="Pitluck S."/>
            <person name="Peters L."/>
            <person name="Ovchinnikova G."/>
            <person name="Zhang X."/>
            <person name="Detter J.C."/>
            <person name="Han C."/>
            <person name="Tapia R."/>
            <person name="Land M."/>
            <person name="Hauser L."/>
            <person name="Kyrpides N."/>
            <person name="Ivanova N."/>
            <person name="Pagani I."/>
            <person name="Vogl K."/>
            <person name="Liu Z."/>
            <person name="Overmann J."/>
            <person name="Frigaard N.-U."/>
            <person name="Bryant D."/>
            <person name="Woyke T."/>
        </authorList>
    </citation>
    <scope>NUCLEOTIDE SEQUENCE [LARGE SCALE GENOMIC DNA]</scope>
    <source>
        <strain evidence="1 2">970</strain>
    </source>
</reference>
<dbReference type="Proteomes" id="UP000002964">
    <property type="component" value="Unassembled WGS sequence"/>
</dbReference>
<dbReference type="OrthoDB" id="6625590at2"/>
<dbReference type="STRING" id="631362.Thi970DRAFT_00435"/>
<dbReference type="InterPro" id="IPR019106">
    <property type="entry name" value="T4SS_TrbC"/>
</dbReference>
<dbReference type="Pfam" id="PF09673">
    <property type="entry name" value="TrbC_Ftype"/>
    <property type="match status" value="1"/>
</dbReference>
<dbReference type="AlphaFoldDB" id="H8YWH4"/>
<keyword evidence="2" id="KW-1185">Reference proteome</keyword>
<dbReference type="eggNOG" id="ENOG502ZA0P">
    <property type="taxonomic scope" value="Bacteria"/>
</dbReference>